<sequence>MPGSILINDGRRSASPDRRVTFGNIERYDIMTSNEIKNNMNQKRDNEAPVAINDYPMTRLDNRIRKALLLGFTPMPGDSVTYDEVIDFLLEFKVIANNRICTERQITAIVQASFPKVVTKPSVKYNLIFVNLENNSDDVIKEELVRVTTEPIVDPASREAQTWIEEEGEIESSGTEEDQELTEIENKKLNNVQLQQFNPQRLTQSPKSPPPPTPQQENGANGVDSDITPTGTPRGAPDVTDGGGKAETFEERGVDVSFERSLNTNRSLSKSTGDVRSGSGIRRNTSFSKRNMGDRSVSVSNVTRKLENGNVGDSDEENKEPTITKATSTSNLQRKRSFTKSTNPTFVGSIRDKFRNSLRRKGKEDKENKKVENESKPTPEKKADNEKKGSSNVVVRRGTTTKASFSVKANTNDKQQGATKIGPNNDIRVSVNKGTRSTNSRFGGSSVDIRNSGKMKTNEPNVGTTNKSLSTSSGDIRASFRANSARSSNKEQTEIKGTYSAPNSARSSSNRSASNYHINTTTEEKSNFVRASSYKSNDPRSSVRRNTSSVNTNDVARTSVRKTNDNRATVTKTTSMRQTGTNVNNRNQSARTLTPRENSTAKRTGAGLRRSNSRAGNSNRSSAASTPNISRENSRTNMKIPIRRQPGSPEKSSPMKPPTTPEEKDILRIAKAFQKATNEIDKARDNVEQFMINVVIEDIEPSPNNRLRIDDLYEHIRHQMIVSQKQIFDGYRSDLRVDMSKYFEMFFTALASHLTRVGCEIVTDSATQQKVCFLTHVKLNDFKNGSLASEPQQIESDDDMQASYV</sequence>
<name>A0A7M5VCZ7_9CNID</name>
<feature type="compositionally biased region" description="Basic and acidic residues" evidence="2">
    <location>
        <begin position="362"/>
        <end position="389"/>
    </location>
</feature>
<feature type="compositionally biased region" description="Polar residues" evidence="2">
    <location>
        <begin position="566"/>
        <end position="602"/>
    </location>
</feature>
<feature type="compositionally biased region" description="Low complexity" evidence="2">
    <location>
        <begin position="500"/>
        <end position="515"/>
    </location>
</feature>
<dbReference type="RefSeq" id="XP_066912047.1">
    <property type="nucleotide sequence ID" value="XM_067055946.1"/>
</dbReference>
<feature type="compositionally biased region" description="Polar residues" evidence="2">
    <location>
        <begin position="432"/>
        <end position="443"/>
    </location>
</feature>
<keyword evidence="4" id="KW-1185">Reference proteome</keyword>
<dbReference type="EnsemblMetazoa" id="CLYHEMT008292.1">
    <property type="protein sequence ID" value="CLYHEMP008292.1"/>
    <property type="gene ID" value="CLYHEMG008292"/>
</dbReference>
<feature type="coiled-coil region" evidence="1">
    <location>
        <begin position="666"/>
        <end position="693"/>
    </location>
</feature>
<feature type="compositionally biased region" description="Acidic residues" evidence="2">
    <location>
        <begin position="164"/>
        <end position="180"/>
    </location>
</feature>
<feature type="region of interest" description="Disordered" evidence="2">
    <location>
        <begin position="156"/>
        <end position="180"/>
    </location>
</feature>
<dbReference type="Proteomes" id="UP000594262">
    <property type="component" value="Unplaced"/>
</dbReference>
<evidence type="ECO:0000256" key="2">
    <source>
        <dbReference type="SAM" id="MobiDB-lite"/>
    </source>
</evidence>
<dbReference type="AlphaFoldDB" id="A0A7M5VCZ7"/>
<accession>A0A7M5VCZ7</accession>
<proteinExistence type="predicted"/>
<evidence type="ECO:0000256" key="1">
    <source>
        <dbReference type="SAM" id="Coils"/>
    </source>
</evidence>
<feature type="compositionally biased region" description="Low complexity" evidence="2">
    <location>
        <begin position="609"/>
        <end position="625"/>
    </location>
</feature>
<feature type="compositionally biased region" description="Polar residues" evidence="2">
    <location>
        <begin position="454"/>
        <end position="474"/>
    </location>
</feature>
<evidence type="ECO:0000313" key="3">
    <source>
        <dbReference type="EnsemblMetazoa" id="CLYHEMP008292.1"/>
    </source>
</evidence>
<keyword evidence="1" id="KW-0175">Coiled coil</keyword>
<organism evidence="3 4">
    <name type="scientific">Clytia hemisphaerica</name>
    <dbReference type="NCBI Taxonomy" id="252671"/>
    <lineage>
        <taxon>Eukaryota</taxon>
        <taxon>Metazoa</taxon>
        <taxon>Cnidaria</taxon>
        <taxon>Hydrozoa</taxon>
        <taxon>Hydroidolina</taxon>
        <taxon>Leptothecata</taxon>
        <taxon>Obeliida</taxon>
        <taxon>Clytiidae</taxon>
        <taxon>Clytia</taxon>
    </lineage>
</organism>
<feature type="compositionally biased region" description="Low complexity" evidence="2">
    <location>
        <begin position="544"/>
        <end position="553"/>
    </location>
</feature>
<feature type="compositionally biased region" description="Basic and acidic residues" evidence="2">
    <location>
        <begin position="247"/>
        <end position="258"/>
    </location>
</feature>
<feature type="compositionally biased region" description="Low complexity" evidence="2">
    <location>
        <begin position="477"/>
        <end position="487"/>
    </location>
</feature>
<feature type="compositionally biased region" description="Polar residues" evidence="2">
    <location>
        <begin position="260"/>
        <end position="274"/>
    </location>
</feature>
<protein>
    <submittedName>
        <fullName evidence="3">Uncharacterized protein</fullName>
    </submittedName>
</protein>
<dbReference type="OrthoDB" id="6022659at2759"/>
<feature type="compositionally biased region" description="Polar residues" evidence="2">
    <location>
        <begin position="626"/>
        <end position="637"/>
    </location>
</feature>
<evidence type="ECO:0000313" key="4">
    <source>
        <dbReference type="Proteomes" id="UP000594262"/>
    </source>
</evidence>
<feature type="compositionally biased region" description="Polar residues" evidence="2">
    <location>
        <begin position="390"/>
        <end position="418"/>
    </location>
</feature>
<dbReference type="GeneID" id="136799255"/>
<feature type="region of interest" description="Disordered" evidence="2">
    <location>
        <begin position="201"/>
        <end position="662"/>
    </location>
</feature>
<reference evidence="3" key="1">
    <citation type="submission" date="2021-01" db="UniProtKB">
        <authorList>
            <consortium name="EnsemblMetazoa"/>
        </authorList>
    </citation>
    <scope>IDENTIFICATION</scope>
</reference>